<dbReference type="EMBL" id="FNCG01000012">
    <property type="protein sequence ID" value="SDH74739.1"/>
    <property type="molecule type" value="Genomic_DNA"/>
</dbReference>
<evidence type="ECO:0000256" key="2">
    <source>
        <dbReference type="ARBA" id="ARBA00022692"/>
    </source>
</evidence>
<sequence length="433" mass="48886">MPTTYSNSNGQARHTDAMQDIITTVPSWILRWGIMLFGGVLILVISLSAIIKYPDIVKTQLKIESPNSPKPVVAKISGKLIKLLVKENTAVVSGQALAYIESTADHDKIWSLALNLKELQSQVLQGEPVNQVLFSQSDNIRLGELQSSYQVFYQEYLNYKSAINDGFYLKKKAFLRNDLSNLAGQIQQLNQQKQIQQRNLVIADDDYQMHKKLAQERVETPAELRQQESKYLAQKSPLVQTGSSLIAANTNYSAKQKEILELDNQIREEKAKFLQALNSLISQAEDWKSKYILTASQAGRLSYAGIVQENQVVNTGQEIFNINPGNEAFFGQMAIPQDNMGKVREGQEVLIKLKSYHFEEYGMIRGKISYIADVPFKDSVFVSRVDFKIKNGSDMKKTVHLKQGMVADAEVITQDATILQRIIWNVFKVMNSK</sequence>
<dbReference type="PANTHER" id="PTHR30386:SF26">
    <property type="entry name" value="TRANSPORT PROTEIN COMB"/>
    <property type="match status" value="1"/>
</dbReference>
<evidence type="ECO:0000259" key="7">
    <source>
        <dbReference type="Pfam" id="PF26002"/>
    </source>
</evidence>
<dbReference type="InterPro" id="IPR058982">
    <property type="entry name" value="Beta-barrel_AprE"/>
</dbReference>
<protein>
    <submittedName>
        <fullName evidence="8">HlyD family secretion protein</fullName>
    </submittedName>
</protein>
<keyword evidence="9" id="KW-1185">Reference proteome</keyword>
<keyword evidence="5" id="KW-0175">Coiled coil</keyword>
<dbReference type="Proteomes" id="UP000199705">
    <property type="component" value="Unassembled WGS sequence"/>
</dbReference>
<feature type="domain" description="AprE-like beta-barrel" evidence="7">
    <location>
        <begin position="333"/>
        <end position="413"/>
    </location>
</feature>
<dbReference type="PANTHER" id="PTHR30386">
    <property type="entry name" value="MEMBRANE FUSION SUBUNIT OF EMRAB-TOLC MULTIDRUG EFFLUX PUMP"/>
    <property type="match status" value="1"/>
</dbReference>
<evidence type="ECO:0000313" key="8">
    <source>
        <dbReference type="EMBL" id="SDH74739.1"/>
    </source>
</evidence>
<dbReference type="Pfam" id="PF26002">
    <property type="entry name" value="Beta-barrel_AprE"/>
    <property type="match status" value="1"/>
</dbReference>
<comment type="subcellular location">
    <subcellularLocation>
        <location evidence="1">Membrane</location>
        <topology evidence="1">Single-pass membrane protein</topology>
    </subcellularLocation>
</comment>
<dbReference type="GO" id="GO:0016020">
    <property type="term" value="C:membrane"/>
    <property type="evidence" value="ECO:0007669"/>
    <property type="project" value="UniProtKB-SubCell"/>
</dbReference>
<reference evidence="9" key="1">
    <citation type="submission" date="2016-10" db="EMBL/GenBank/DDBJ databases">
        <authorList>
            <person name="Varghese N."/>
            <person name="Submissions S."/>
        </authorList>
    </citation>
    <scope>NUCLEOTIDE SEQUENCE [LARGE SCALE GENOMIC DNA]</scope>
    <source>
        <strain evidence="9">Gh-67</strain>
    </source>
</reference>
<dbReference type="AlphaFoldDB" id="A0A1G8EYF2"/>
<keyword evidence="4 6" id="KW-0472">Membrane</keyword>
<dbReference type="Gene3D" id="2.40.50.100">
    <property type="match status" value="1"/>
</dbReference>
<proteinExistence type="predicted"/>
<organism evidence="8 9">
    <name type="scientific">Mucilaginibacter gossypii</name>
    <dbReference type="NCBI Taxonomy" id="551996"/>
    <lineage>
        <taxon>Bacteria</taxon>
        <taxon>Pseudomonadati</taxon>
        <taxon>Bacteroidota</taxon>
        <taxon>Sphingobacteriia</taxon>
        <taxon>Sphingobacteriales</taxon>
        <taxon>Sphingobacteriaceae</taxon>
        <taxon>Mucilaginibacter</taxon>
    </lineage>
</organism>
<dbReference type="Gene3D" id="2.40.30.170">
    <property type="match status" value="1"/>
</dbReference>
<evidence type="ECO:0000256" key="6">
    <source>
        <dbReference type="SAM" id="Phobius"/>
    </source>
</evidence>
<feature type="coiled-coil region" evidence="5">
    <location>
        <begin position="172"/>
        <end position="206"/>
    </location>
</feature>
<keyword evidence="2 6" id="KW-0812">Transmembrane</keyword>
<name>A0A1G8EYF2_9SPHI</name>
<accession>A0A1G8EYF2</accession>
<dbReference type="STRING" id="551996.SAMN05192573_11286"/>
<feature type="transmembrane region" description="Helical" evidence="6">
    <location>
        <begin position="28"/>
        <end position="51"/>
    </location>
</feature>
<evidence type="ECO:0000256" key="1">
    <source>
        <dbReference type="ARBA" id="ARBA00004167"/>
    </source>
</evidence>
<evidence type="ECO:0000313" key="9">
    <source>
        <dbReference type="Proteomes" id="UP000199705"/>
    </source>
</evidence>
<dbReference type="InterPro" id="IPR050739">
    <property type="entry name" value="MFP"/>
</dbReference>
<dbReference type="PRINTS" id="PR01490">
    <property type="entry name" value="RTXTOXIND"/>
</dbReference>
<evidence type="ECO:0000256" key="3">
    <source>
        <dbReference type="ARBA" id="ARBA00022989"/>
    </source>
</evidence>
<keyword evidence="3 6" id="KW-1133">Transmembrane helix</keyword>
<evidence type="ECO:0000256" key="4">
    <source>
        <dbReference type="ARBA" id="ARBA00023136"/>
    </source>
</evidence>
<gene>
    <name evidence="8" type="ORF">SAMN05192573_11286</name>
</gene>
<evidence type="ECO:0000256" key="5">
    <source>
        <dbReference type="SAM" id="Coils"/>
    </source>
</evidence>
<dbReference type="RefSeq" id="WP_091171737.1">
    <property type="nucleotide sequence ID" value="NZ_FNCG01000012.1"/>
</dbReference>